<accession>A0A486XUV4</accession>
<comment type="similarity">
    <text evidence="2">Belongs to the membrane fusion protein (MFP) (TC 8.A.1) family.</text>
</comment>
<dbReference type="InterPro" id="IPR058625">
    <property type="entry name" value="MdtA-like_BSH"/>
</dbReference>
<keyword evidence="6" id="KW-0175">Coiled coil</keyword>
<dbReference type="Gene3D" id="2.40.50.100">
    <property type="match status" value="1"/>
</dbReference>
<dbReference type="EMBL" id="CAAJGR010000021">
    <property type="protein sequence ID" value="VHO06110.1"/>
    <property type="molecule type" value="Genomic_DNA"/>
</dbReference>
<protein>
    <submittedName>
        <fullName evidence="8">Multidrug resistance protein A</fullName>
    </submittedName>
</protein>
<gene>
    <name evidence="8" type="ORF">BAL341_3166</name>
</gene>
<keyword evidence="4" id="KW-1133">Transmembrane helix</keyword>
<evidence type="ECO:0000313" key="8">
    <source>
        <dbReference type="EMBL" id="VHO06110.1"/>
    </source>
</evidence>
<keyword evidence="5" id="KW-0472">Membrane</keyword>
<evidence type="ECO:0000259" key="7">
    <source>
        <dbReference type="Pfam" id="PF25917"/>
    </source>
</evidence>
<dbReference type="Gene3D" id="2.40.30.170">
    <property type="match status" value="1"/>
</dbReference>
<sequence>MRTDMAYVEADLVYIKAQQNGIVQRRFVNELNPVEAGQSLLQLDDASTQHYLASLQAEQLQWQQQLAANNNQIAIVEHQLQQLQFDIALAQSEQILADADLHRQQQLLHQGLVQQRDWQHASHRAQQANITRQKLESERQGLTLQKQQWQLQAEIIRQDLAKNQLDQLDTRRQLEQFHLRAPVNGILSTMRFQPGELVNAGDHVATLVPQDGLWIEAYFKESVIASITLGQRAEVIIDAYADQRFSGEVMAYSPLAGAKLSLISPNYTSGNFIRIEQRVPVRIRLDNTALPLLRPGLSARVSLVIKE</sequence>
<evidence type="ECO:0000256" key="5">
    <source>
        <dbReference type="ARBA" id="ARBA00023136"/>
    </source>
</evidence>
<feature type="coiled-coil region" evidence="6">
    <location>
        <begin position="52"/>
        <end position="93"/>
    </location>
</feature>
<dbReference type="SUPFAM" id="SSF111369">
    <property type="entry name" value="HlyD-like secretion proteins"/>
    <property type="match status" value="2"/>
</dbReference>
<dbReference type="PANTHER" id="PTHR30386:SF26">
    <property type="entry name" value="TRANSPORT PROTEIN COMB"/>
    <property type="match status" value="1"/>
</dbReference>
<feature type="coiled-coil region" evidence="6">
    <location>
        <begin position="125"/>
        <end position="152"/>
    </location>
</feature>
<keyword evidence="3" id="KW-0812">Transmembrane</keyword>
<dbReference type="InterPro" id="IPR050739">
    <property type="entry name" value="MFP"/>
</dbReference>
<organism evidence="8">
    <name type="scientific">Rheinheimera sp. BAL341</name>
    <dbReference type="NCBI Taxonomy" id="1708203"/>
    <lineage>
        <taxon>Bacteria</taxon>
        <taxon>Pseudomonadati</taxon>
        <taxon>Pseudomonadota</taxon>
        <taxon>Gammaproteobacteria</taxon>
        <taxon>Chromatiales</taxon>
        <taxon>Chromatiaceae</taxon>
        <taxon>Rheinheimera</taxon>
    </lineage>
</organism>
<name>A0A486XUV4_9GAMM</name>
<evidence type="ECO:0000256" key="2">
    <source>
        <dbReference type="ARBA" id="ARBA00009477"/>
    </source>
</evidence>
<evidence type="ECO:0000256" key="1">
    <source>
        <dbReference type="ARBA" id="ARBA00004167"/>
    </source>
</evidence>
<dbReference type="AlphaFoldDB" id="A0A486XUV4"/>
<evidence type="ECO:0000256" key="4">
    <source>
        <dbReference type="ARBA" id="ARBA00022989"/>
    </source>
</evidence>
<proteinExistence type="inferred from homology"/>
<comment type="subcellular location">
    <subcellularLocation>
        <location evidence="1">Membrane</location>
        <topology evidence="1">Single-pass membrane protein</topology>
    </subcellularLocation>
</comment>
<feature type="domain" description="Multidrug resistance protein MdtA-like barrel-sandwich hybrid" evidence="7">
    <location>
        <begin position="13"/>
        <end position="208"/>
    </location>
</feature>
<dbReference type="GO" id="GO:0016020">
    <property type="term" value="C:membrane"/>
    <property type="evidence" value="ECO:0007669"/>
    <property type="project" value="UniProtKB-SubCell"/>
</dbReference>
<dbReference type="PANTHER" id="PTHR30386">
    <property type="entry name" value="MEMBRANE FUSION SUBUNIT OF EMRAB-TOLC MULTIDRUG EFFLUX PUMP"/>
    <property type="match status" value="1"/>
</dbReference>
<evidence type="ECO:0000256" key="6">
    <source>
        <dbReference type="SAM" id="Coils"/>
    </source>
</evidence>
<dbReference type="Pfam" id="PF25917">
    <property type="entry name" value="BSH_RND"/>
    <property type="match status" value="1"/>
</dbReference>
<evidence type="ECO:0000256" key="3">
    <source>
        <dbReference type="ARBA" id="ARBA00022692"/>
    </source>
</evidence>
<reference evidence="8" key="1">
    <citation type="submission" date="2019-04" db="EMBL/GenBank/DDBJ databases">
        <authorList>
            <person name="Brambilla D."/>
        </authorList>
    </citation>
    <scope>NUCLEOTIDE SEQUENCE</scope>
    <source>
        <strain evidence="8">BAL1</strain>
    </source>
</reference>